<dbReference type="Pfam" id="PF01149">
    <property type="entry name" value="Fapy_DNA_glyco"/>
    <property type="match status" value="1"/>
</dbReference>
<evidence type="ECO:0000256" key="15">
    <source>
        <dbReference type="HAMAP-Rule" id="MF_00103"/>
    </source>
</evidence>
<evidence type="ECO:0000256" key="8">
    <source>
        <dbReference type="ARBA" id="ARBA00022833"/>
    </source>
</evidence>
<comment type="catalytic activity">
    <reaction evidence="1 15">
        <text>Hydrolysis of DNA containing ring-opened 7-methylguanine residues, releasing 2,6-diamino-4-hydroxy-5-(N-methyl)formamidopyrimidine.</text>
        <dbReference type="EC" id="3.2.2.23"/>
    </reaction>
</comment>
<dbReference type="FunFam" id="1.10.8.50:FF:000003">
    <property type="entry name" value="Formamidopyrimidine-DNA glycosylase"/>
    <property type="match status" value="1"/>
</dbReference>
<evidence type="ECO:0000256" key="13">
    <source>
        <dbReference type="ARBA" id="ARBA00023295"/>
    </source>
</evidence>
<keyword evidence="12 15" id="KW-0511">Multifunctional enzyme</keyword>
<dbReference type="RefSeq" id="WP_346052090.1">
    <property type="nucleotide sequence ID" value="NZ_JAYGII010000020.1"/>
</dbReference>
<keyword evidence="11 15" id="KW-0456">Lyase</keyword>
<dbReference type="PROSITE" id="PS51068">
    <property type="entry name" value="FPG_CAT"/>
    <property type="match status" value="1"/>
</dbReference>
<dbReference type="Pfam" id="PF06831">
    <property type="entry name" value="H2TH"/>
    <property type="match status" value="1"/>
</dbReference>
<dbReference type="NCBIfam" id="TIGR00577">
    <property type="entry name" value="fpg"/>
    <property type="match status" value="1"/>
</dbReference>
<evidence type="ECO:0000259" key="17">
    <source>
        <dbReference type="PROSITE" id="PS51068"/>
    </source>
</evidence>
<evidence type="ECO:0000256" key="10">
    <source>
        <dbReference type="ARBA" id="ARBA00023204"/>
    </source>
</evidence>
<dbReference type="EMBL" id="JAYGII010000020">
    <property type="protein sequence ID" value="MEA5446098.1"/>
    <property type="molecule type" value="Genomic_DNA"/>
</dbReference>
<evidence type="ECO:0000313" key="18">
    <source>
        <dbReference type="EMBL" id="MEA5446098.1"/>
    </source>
</evidence>
<dbReference type="InterPro" id="IPR012319">
    <property type="entry name" value="FPG_cat"/>
</dbReference>
<organism evidence="18 19">
    <name type="scientific">Natronospira elongata</name>
    <dbReference type="NCBI Taxonomy" id="3110268"/>
    <lineage>
        <taxon>Bacteria</taxon>
        <taxon>Pseudomonadati</taxon>
        <taxon>Pseudomonadota</taxon>
        <taxon>Gammaproteobacteria</taxon>
        <taxon>Natronospirales</taxon>
        <taxon>Natronospiraceae</taxon>
        <taxon>Natronospira</taxon>
    </lineage>
</organism>
<keyword evidence="13 15" id="KW-0326">Glycosidase</keyword>
<comment type="subunit">
    <text evidence="3 15">Monomer.</text>
</comment>
<dbReference type="Proteomes" id="UP001302316">
    <property type="component" value="Unassembled WGS sequence"/>
</dbReference>
<dbReference type="AlphaFoldDB" id="A0AAP6MKQ0"/>
<dbReference type="Gene3D" id="1.10.8.50">
    <property type="match status" value="1"/>
</dbReference>
<keyword evidence="10 15" id="KW-0234">DNA repair</keyword>
<dbReference type="GO" id="GO:0008270">
    <property type="term" value="F:zinc ion binding"/>
    <property type="evidence" value="ECO:0007669"/>
    <property type="project" value="UniProtKB-UniRule"/>
</dbReference>
<evidence type="ECO:0000256" key="5">
    <source>
        <dbReference type="ARBA" id="ARBA00022763"/>
    </source>
</evidence>
<feature type="domain" description="FPG-type" evidence="16">
    <location>
        <begin position="237"/>
        <end position="271"/>
    </location>
</feature>
<dbReference type="GO" id="GO:0003684">
    <property type="term" value="F:damaged DNA binding"/>
    <property type="evidence" value="ECO:0007669"/>
    <property type="project" value="InterPro"/>
</dbReference>
<dbReference type="NCBIfam" id="NF002211">
    <property type="entry name" value="PRK01103.1"/>
    <property type="match status" value="1"/>
</dbReference>
<dbReference type="EC" id="4.2.99.18" evidence="15"/>
<comment type="catalytic activity">
    <reaction evidence="14 15">
        <text>2'-deoxyribonucleotide-(2'-deoxyribose 5'-phosphate)-2'-deoxyribonucleotide-DNA = a 3'-end 2'-deoxyribonucleotide-(2,3-dehydro-2,3-deoxyribose 5'-phosphate)-DNA + a 5'-end 5'-phospho-2'-deoxyribonucleoside-DNA + H(+)</text>
        <dbReference type="Rhea" id="RHEA:66592"/>
        <dbReference type="Rhea" id="RHEA-COMP:13180"/>
        <dbReference type="Rhea" id="RHEA-COMP:16897"/>
        <dbReference type="Rhea" id="RHEA-COMP:17067"/>
        <dbReference type="ChEBI" id="CHEBI:15378"/>
        <dbReference type="ChEBI" id="CHEBI:136412"/>
        <dbReference type="ChEBI" id="CHEBI:157695"/>
        <dbReference type="ChEBI" id="CHEBI:167181"/>
        <dbReference type="EC" id="4.2.99.18"/>
    </reaction>
</comment>
<dbReference type="HAMAP" id="MF_00103">
    <property type="entry name" value="Fapy_DNA_glycosyl"/>
    <property type="match status" value="1"/>
</dbReference>
<proteinExistence type="inferred from homology"/>
<dbReference type="InterPro" id="IPR000214">
    <property type="entry name" value="Znf_DNA_glyclase/AP_lyase"/>
</dbReference>
<feature type="binding site" evidence="15">
    <location>
        <position position="91"/>
    </location>
    <ligand>
        <name>DNA</name>
        <dbReference type="ChEBI" id="CHEBI:16991"/>
    </ligand>
</feature>
<dbReference type="InterPro" id="IPR015886">
    <property type="entry name" value="H2TH_FPG"/>
</dbReference>
<evidence type="ECO:0000256" key="7">
    <source>
        <dbReference type="ARBA" id="ARBA00022801"/>
    </source>
</evidence>
<evidence type="ECO:0000256" key="9">
    <source>
        <dbReference type="ARBA" id="ARBA00023125"/>
    </source>
</evidence>
<evidence type="ECO:0000313" key="19">
    <source>
        <dbReference type="Proteomes" id="UP001302316"/>
    </source>
</evidence>
<dbReference type="InterPro" id="IPR010663">
    <property type="entry name" value="Znf_FPG/IleRS"/>
</dbReference>
<evidence type="ECO:0000256" key="3">
    <source>
        <dbReference type="ARBA" id="ARBA00011245"/>
    </source>
</evidence>
<dbReference type="EC" id="3.2.2.23" evidence="15"/>
<dbReference type="SUPFAM" id="SSF46946">
    <property type="entry name" value="S13-like H2TH domain"/>
    <property type="match status" value="1"/>
</dbReference>
<dbReference type="InterPro" id="IPR035937">
    <property type="entry name" value="FPG_N"/>
</dbReference>
<dbReference type="PROSITE" id="PS01242">
    <property type="entry name" value="ZF_FPG_1"/>
    <property type="match status" value="1"/>
</dbReference>
<accession>A0AAP6MKQ0</accession>
<keyword evidence="7 15" id="KW-0378">Hydrolase</keyword>
<dbReference type="InterPro" id="IPR015887">
    <property type="entry name" value="DNA_glyclase_Znf_dom_DNA_BS"/>
</dbReference>
<comment type="cofactor">
    <cofactor evidence="15">
        <name>Zn(2+)</name>
        <dbReference type="ChEBI" id="CHEBI:29105"/>
    </cofactor>
    <text evidence="15">Binds 1 zinc ion per subunit.</text>
</comment>
<feature type="active site" description="Schiff-base intermediate with DNA" evidence="15">
    <location>
        <position position="2"/>
    </location>
</feature>
<evidence type="ECO:0000256" key="11">
    <source>
        <dbReference type="ARBA" id="ARBA00023239"/>
    </source>
</evidence>
<dbReference type="GO" id="GO:0006284">
    <property type="term" value="P:base-excision repair"/>
    <property type="evidence" value="ECO:0007669"/>
    <property type="project" value="InterPro"/>
</dbReference>
<dbReference type="PANTHER" id="PTHR22993:SF9">
    <property type="entry name" value="FORMAMIDOPYRIMIDINE-DNA GLYCOSYLASE"/>
    <property type="match status" value="1"/>
</dbReference>
<name>A0AAP6MKQ0_9GAMM</name>
<dbReference type="PANTHER" id="PTHR22993">
    <property type="entry name" value="FORMAMIDOPYRIMIDINE-DNA GLYCOSYLASE"/>
    <property type="match status" value="1"/>
</dbReference>
<keyword evidence="5 15" id="KW-0227">DNA damage</keyword>
<feature type="binding site" evidence="15">
    <location>
        <position position="152"/>
    </location>
    <ligand>
        <name>DNA</name>
        <dbReference type="ChEBI" id="CHEBI:16991"/>
    </ligand>
</feature>
<dbReference type="CDD" id="cd08966">
    <property type="entry name" value="EcFpg-like_N"/>
    <property type="match status" value="1"/>
</dbReference>
<dbReference type="InterPro" id="IPR010979">
    <property type="entry name" value="Ribosomal_uS13-like_H2TH"/>
</dbReference>
<dbReference type="InterPro" id="IPR020629">
    <property type="entry name" value="FPG_Glyclase"/>
</dbReference>
<feature type="active site" description="Proton donor; for delta-elimination activity" evidence="15">
    <location>
        <position position="261"/>
    </location>
</feature>
<dbReference type="SUPFAM" id="SSF81624">
    <property type="entry name" value="N-terminal domain of MutM-like DNA repair proteins"/>
    <property type="match status" value="1"/>
</dbReference>
<evidence type="ECO:0000259" key="16">
    <source>
        <dbReference type="PROSITE" id="PS51066"/>
    </source>
</evidence>
<evidence type="ECO:0000256" key="4">
    <source>
        <dbReference type="ARBA" id="ARBA00022723"/>
    </source>
</evidence>
<reference evidence="18 19" key="1">
    <citation type="submission" date="2023-12" db="EMBL/GenBank/DDBJ databases">
        <title>Whole-genome sequencing of halo(alkali)philic microorganisms from hypersaline lakes.</title>
        <authorList>
            <person name="Sorokin D.Y."/>
            <person name="Merkel A.Y."/>
            <person name="Messina E."/>
            <person name="Yakimov M."/>
        </authorList>
    </citation>
    <scope>NUCLEOTIDE SEQUENCE [LARGE SCALE GENOMIC DNA]</scope>
    <source>
        <strain evidence="18 19">AB-CW1</strain>
    </source>
</reference>
<feature type="active site" description="Proton donor; for beta-elimination activity" evidence="15">
    <location>
        <position position="58"/>
    </location>
</feature>
<dbReference type="PROSITE" id="PS51066">
    <property type="entry name" value="ZF_FPG_2"/>
    <property type="match status" value="1"/>
</dbReference>
<dbReference type="GO" id="GO:0034039">
    <property type="term" value="F:8-oxo-7,8-dihydroguanine DNA N-glycosylase activity"/>
    <property type="evidence" value="ECO:0007669"/>
    <property type="project" value="TreeGrafter"/>
</dbReference>
<dbReference type="GO" id="GO:0140078">
    <property type="term" value="F:class I DNA-(apurinic or apyrimidinic site) endonuclease activity"/>
    <property type="evidence" value="ECO:0007669"/>
    <property type="project" value="UniProtKB-EC"/>
</dbReference>
<feature type="active site" description="Proton donor" evidence="15">
    <location>
        <position position="3"/>
    </location>
</feature>
<evidence type="ECO:0000256" key="6">
    <source>
        <dbReference type="ARBA" id="ARBA00022771"/>
    </source>
</evidence>
<evidence type="ECO:0000256" key="14">
    <source>
        <dbReference type="ARBA" id="ARBA00044632"/>
    </source>
</evidence>
<keyword evidence="6 15" id="KW-0863">Zinc-finger</keyword>
<keyword evidence="8 15" id="KW-0862">Zinc</keyword>
<dbReference type="SUPFAM" id="SSF57716">
    <property type="entry name" value="Glucocorticoid receptor-like (DNA-binding domain)"/>
    <property type="match status" value="1"/>
</dbReference>
<comment type="function">
    <text evidence="15">Involved in base excision repair of DNA damaged by oxidation or by mutagenic agents. Acts as DNA glycosylase that recognizes and removes damaged bases. Has a preference for oxidized purines, such as 7,8-dihydro-8-oxoguanine (8-oxoG). Has AP (apurinic/apyrimidinic) lyase activity and introduces nicks in the DNA strand. Cleaves the DNA backbone by beta-delta elimination to generate a single-strand break at the site of the removed base with both 3'- and 5'-phosphates.</text>
</comment>
<feature type="binding site" evidence="15">
    <location>
        <position position="110"/>
    </location>
    <ligand>
        <name>DNA</name>
        <dbReference type="ChEBI" id="CHEBI:16991"/>
    </ligand>
</feature>
<evidence type="ECO:0000256" key="1">
    <source>
        <dbReference type="ARBA" id="ARBA00001668"/>
    </source>
</evidence>
<keyword evidence="9 15" id="KW-0238">DNA-binding</keyword>
<evidence type="ECO:0000256" key="2">
    <source>
        <dbReference type="ARBA" id="ARBA00009409"/>
    </source>
</evidence>
<dbReference type="SMART" id="SM01232">
    <property type="entry name" value="H2TH"/>
    <property type="match status" value="1"/>
</dbReference>
<evidence type="ECO:0000256" key="12">
    <source>
        <dbReference type="ARBA" id="ARBA00023268"/>
    </source>
</evidence>
<dbReference type="SMART" id="SM00898">
    <property type="entry name" value="Fapy_DNA_glyco"/>
    <property type="match status" value="1"/>
</dbReference>
<dbReference type="FunFam" id="3.20.190.10:FF:000001">
    <property type="entry name" value="Formamidopyrimidine-DNA glycosylase"/>
    <property type="match status" value="1"/>
</dbReference>
<dbReference type="Pfam" id="PF06827">
    <property type="entry name" value="zf-FPG_IleRS"/>
    <property type="match status" value="1"/>
</dbReference>
<sequence>MPELPEVETTRRGVAPFLSEQIIRGLVLRESRLRWPVDPGLDRRLGGARVTAVNRRAKYLLVETDRGCLLWHLGMSGSLRIITDGRAPEKHDHVDLVLENGHCLRFNDPRRFGFLLWTEAPLAEHPRLAALGPEPLSEDFSAERLYARSRGRRAPVKSFIMDSATVVGVGNIYASEALFLAGIHPRRPAGRIALARYRQLAARIKQVLAAAIEQGGTTLRDFRDSDGMPGYFSQSLNVYDRAGEPCPQCAAAIRRAVIAQRATYFCPRCQR</sequence>
<dbReference type="Gene3D" id="3.20.190.10">
    <property type="entry name" value="MutM-like, N-terminal"/>
    <property type="match status" value="1"/>
</dbReference>
<protein>
    <recommendedName>
        <fullName evidence="15">Formamidopyrimidine-DNA glycosylase</fullName>
        <shortName evidence="15">Fapy-DNA glycosylase</shortName>
        <ecNumber evidence="15">3.2.2.23</ecNumber>
    </recommendedName>
    <alternativeName>
        <fullName evidence="15">DNA-(apurinic or apyrimidinic site) lyase MutM</fullName>
        <shortName evidence="15">AP lyase MutM</shortName>
        <ecNumber evidence="15">4.2.99.18</ecNumber>
    </alternativeName>
</protein>
<keyword evidence="19" id="KW-1185">Reference proteome</keyword>
<comment type="similarity">
    <text evidence="2 15">Belongs to the FPG family.</text>
</comment>
<comment type="caution">
    <text evidence="18">The sequence shown here is derived from an EMBL/GenBank/DDBJ whole genome shotgun (WGS) entry which is preliminary data.</text>
</comment>
<feature type="domain" description="Formamidopyrimidine-DNA glycosylase catalytic" evidence="17">
    <location>
        <begin position="2"/>
        <end position="113"/>
    </location>
</feature>
<keyword evidence="4 15" id="KW-0479">Metal-binding</keyword>
<gene>
    <name evidence="15 18" type="primary">mutM</name>
    <name evidence="15" type="synonym">fpg</name>
    <name evidence="18" type="ORF">VCB98_09725</name>
</gene>